<feature type="region of interest" description="Disordered" evidence="1">
    <location>
        <begin position="308"/>
        <end position="367"/>
    </location>
</feature>
<reference evidence="2 3" key="1">
    <citation type="submission" date="2014-11" db="EMBL/GenBank/DDBJ databases">
        <title>Genomics derived discovery of secondary metabolites biosynthetic gene clusters in Aspergillus ustus.</title>
        <authorList>
            <person name="Pi B."/>
            <person name="Dai F."/>
            <person name="Song X."/>
            <person name="Zhu C."/>
            <person name="Li H."/>
            <person name="Yu D."/>
        </authorList>
    </citation>
    <scope>NUCLEOTIDE SEQUENCE [LARGE SCALE GENOMIC DNA]</scope>
    <source>
        <strain evidence="2 3">3.3904</strain>
    </source>
</reference>
<evidence type="ECO:0000313" key="3">
    <source>
        <dbReference type="Proteomes" id="UP000053475"/>
    </source>
</evidence>
<feature type="region of interest" description="Disordered" evidence="1">
    <location>
        <begin position="113"/>
        <end position="168"/>
    </location>
</feature>
<evidence type="ECO:0000313" key="2">
    <source>
        <dbReference type="EMBL" id="KIA75683.1"/>
    </source>
</evidence>
<dbReference type="Proteomes" id="UP000053475">
    <property type="component" value="Unassembled WGS sequence"/>
</dbReference>
<feature type="compositionally biased region" description="Basic and acidic residues" evidence="1">
    <location>
        <begin position="357"/>
        <end position="367"/>
    </location>
</feature>
<comment type="caution">
    <text evidence="2">The sequence shown here is derived from an EMBL/GenBank/DDBJ whole genome shotgun (WGS) entry which is preliminary data.</text>
</comment>
<feature type="compositionally biased region" description="Acidic residues" evidence="1">
    <location>
        <begin position="309"/>
        <end position="333"/>
    </location>
</feature>
<feature type="compositionally biased region" description="Low complexity" evidence="1">
    <location>
        <begin position="147"/>
        <end position="157"/>
    </location>
</feature>
<dbReference type="AlphaFoldDB" id="A0A0C1E6F9"/>
<sequence>MGVFPEVTDPLRVEILQRLAKHLPDDMKVEPGLWGFLWLGDLDMVKTLAERLIDTPPPLCSKQFARTQCGRKRSGQVMKKEETPAEAADDESRKRKLEADITQLQPSKIPRPAAGITARVPPCEQSRSPSLEKLPAPPATGRPVGLTPTTSTISPPSTHLPFPPECSKSTEDRVYQRAAAAAAEKCCQRDRDMCLTTRGADCNQIRPIYPFSALGMEDRQMTEKDFWLDQNRFAFKDIATPPSRRTGYLDSTARGTRLFDCASQRWIRSGDVLTSTTDDPETMPLLSIEILHLQWCVNRVISLSAAADVTDEELDPEDPISEEEGEEEEEDGSQETGDLQVGTAASSAAEVPQAEGKGSEDAIKKRT</sequence>
<keyword evidence="3" id="KW-1185">Reference proteome</keyword>
<evidence type="ECO:0008006" key="4">
    <source>
        <dbReference type="Google" id="ProtNLM"/>
    </source>
</evidence>
<name>A0A0C1E6F9_ASPUT</name>
<protein>
    <recommendedName>
        <fullName evidence="4">HNH nuclease domain-containing protein</fullName>
    </recommendedName>
</protein>
<proteinExistence type="predicted"/>
<accession>A0A0C1E6F9</accession>
<organism evidence="2 3">
    <name type="scientific">Aspergillus ustus</name>
    <dbReference type="NCBI Taxonomy" id="40382"/>
    <lineage>
        <taxon>Eukaryota</taxon>
        <taxon>Fungi</taxon>
        <taxon>Dikarya</taxon>
        <taxon>Ascomycota</taxon>
        <taxon>Pezizomycotina</taxon>
        <taxon>Eurotiomycetes</taxon>
        <taxon>Eurotiomycetidae</taxon>
        <taxon>Eurotiales</taxon>
        <taxon>Aspergillaceae</taxon>
        <taxon>Aspergillus</taxon>
        <taxon>Aspergillus subgen. Nidulantes</taxon>
    </lineage>
</organism>
<feature type="region of interest" description="Disordered" evidence="1">
    <location>
        <begin position="67"/>
        <end position="97"/>
    </location>
</feature>
<evidence type="ECO:0000256" key="1">
    <source>
        <dbReference type="SAM" id="MobiDB-lite"/>
    </source>
</evidence>
<dbReference type="EMBL" id="JOMC01000063">
    <property type="protein sequence ID" value="KIA75683.1"/>
    <property type="molecule type" value="Genomic_DNA"/>
</dbReference>
<gene>
    <name evidence="2" type="ORF">HK57_00544</name>
</gene>